<sequence>MDYRRGLSDGDIKPALFNFDELDFEDIDDEEEKNFSIVQEDIPEVVLPRSPDGSEWDSSDEELLVLLQLVRRLTNRPLRRNGTNS</sequence>
<evidence type="ECO:0000313" key="2">
    <source>
        <dbReference type="Proteomes" id="UP001314205"/>
    </source>
</evidence>
<protein>
    <submittedName>
        <fullName evidence="1">Uncharacterized protein</fullName>
    </submittedName>
</protein>
<reference evidence="1 2" key="1">
    <citation type="submission" date="2023-11" db="EMBL/GenBank/DDBJ databases">
        <authorList>
            <person name="Hedman E."/>
            <person name="Englund M."/>
            <person name="Stromberg M."/>
            <person name="Nyberg Akerstrom W."/>
            <person name="Nylinder S."/>
            <person name="Jareborg N."/>
            <person name="Kallberg Y."/>
            <person name="Kronander E."/>
        </authorList>
    </citation>
    <scope>NUCLEOTIDE SEQUENCE [LARGE SCALE GENOMIC DNA]</scope>
</reference>
<comment type="caution">
    <text evidence="1">The sequence shown here is derived from an EMBL/GenBank/DDBJ whole genome shotgun (WGS) entry which is preliminary data.</text>
</comment>
<name>A0AAV1LUQ9_9NEOP</name>
<accession>A0AAV1LUQ9</accession>
<gene>
    <name evidence="1" type="ORF">PARMNEM_LOCUS18105</name>
</gene>
<dbReference type="AlphaFoldDB" id="A0AAV1LUQ9"/>
<dbReference type="EMBL" id="CAVLGL010000107">
    <property type="protein sequence ID" value="CAK1599203.1"/>
    <property type="molecule type" value="Genomic_DNA"/>
</dbReference>
<evidence type="ECO:0000313" key="1">
    <source>
        <dbReference type="EMBL" id="CAK1599203.1"/>
    </source>
</evidence>
<keyword evidence="2" id="KW-1185">Reference proteome</keyword>
<dbReference type="Proteomes" id="UP001314205">
    <property type="component" value="Unassembled WGS sequence"/>
</dbReference>
<organism evidence="1 2">
    <name type="scientific">Parnassius mnemosyne</name>
    <name type="common">clouded apollo</name>
    <dbReference type="NCBI Taxonomy" id="213953"/>
    <lineage>
        <taxon>Eukaryota</taxon>
        <taxon>Metazoa</taxon>
        <taxon>Ecdysozoa</taxon>
        <taxon>Arthropoda</taxon>
        <taxon>Hexapoda</taxon>
        <taxon>Insecta</taxon>
        <taxon>Pterygota</taxon>
        <taxon>Neoptera</taxon>
        <taxon>Endopterygota</taxon>
        <taxon>Lepidoptera</taxon>
        <taxon>Glossata</taxon>
        <taxon>Ditrysia</taxon>
        <taxon>Papilionoidea</taxon>
        <taxon>Papilionidae</taxon>
        <taxon>Parnassiinae</taxon>
        <taxon>Parnassini</taxon>
        <taxon>Parnassius</taxon>
        <taxon>Driopa</taxon>
    </lineage>
</organism>
<proteinExistence type="predicted"/>